<dbReference type="InterPro" id="IPR013785">
    <property type="entry name" value="Aldolase_TIM"/>
</dbReference>
<protein>
    <submittedName>
        <fullName evidence="6">N-acetylneuraminate lyase</fullName>
    </submittedName>
</protein>
<evidence type="ECO:0000313" key="6">
    <source>
        <dbReference type="EMBL" id="SDI16148.1"/>
    </source>
</evidence>
<evidence type="ECO:0000256" key="2">
    <source>
        <dbReference type="ARBA" id="ARBA00023270"/>
    </source>
</evidence>
<sequence length="308" mass="34632">MSKFDVQEMKGVIPALMTVFAEDETIDESGMRELVDHLINKGVNGLYLTGSTGEGFLMSMEERKKVVEIVIDEADNRVPIMVHVGTIGTKNSIKLAEHAYEKGADAVSSVPPFYWNFDEEHIYNYYKDIAEATPLPMIVYNIKLAGTIAYDSIKKLAAIENVKGIKYTATSHFEIASIKDELGEDFLVYSGADEMASSGLFNGADGLIGSFYNLMPELFMDIYEAVNNNDLKTARIKQQNAVRIIKYSVQYDFYSLMRLALGWLGVNAGYSRRPFKNYGAEKEAEFKAEFKKLKDKYKIEGIDFLDAI</sequence>
<dbReference type="AlphaFoldDB" id="A0A1G8IAX4"/>
<feature type="active site" description="Schiff-base intermediate with substrate" evidence="4">
    <location>
        <position position="166"/>
    </location>
</feature>
<dbReference type="PANTHER" id="PTHR42849">
    <property type="entry name" value="N-ACETYLNEURAMINATE LYASE"/>
    <property type="match status" value="1"/>
</dbReference>
<dbReference type="GO" id="GO:0005829">
    <property type="term" value="C:cytosol"/>
    <property type="evidence" value="ECO:0007669"/>
    <property type="project" value="TreeGrafter"/>
</dbReference>
<evidence type="ECO:0000256" key="5">
    <source>
        <dbReference type="PIRSR" id="PIRSR001365-2"/>
    </source>
</evidence>
<dbReference type="Gene3D" id="3.20.20.70">
    <property type="entry name" value="Aldolase class I"/>
    <property type="match status" value="1"/>
</dbReference>
<dbReference type="PRINTS" id="PR00146">
    <property type="entry name" value="DHPICSNTHASE"/>
</dbReference>
<evidence type="ECO:0000256" key="4">
    <source>
        <dbReference type="PIRSR" id="PIRSR001365-1"/>
    </source>
</evidence>
<dbReference type="PANTHER" id="PTHR42849:SF1">
    <property type="entry name" value="N-ACETYLNEURAMINATE LYASE"/>
    <property type="match status" value="1"/>
</dbReference>
<reference evidence="6 7" key="1">
    <citation type="submission" date="2016-10" db="EMBL/GenBank/DDBJ databases">
        <authorList>
            <person name="de Groot N.N."/>
        </authorList>
    </citation>
    <scope>NUCLEOTIDE SEQUENCE [LARGE SCALE GENOMIC DNA]</scope>
    <source>
        <strain evidence="6 7">WG7</strain>
    </source>
</reference>
<dbReference type="GO" id="GO:0008747">
    <property type="term" value="F:N-acetylneuraminate lyase activity"/>
    <property type="evidence" value="ECO:0007669"/>
    <property type="project" value="TreeGrafter"/>
</dbReference>
<dbReference type="EMBL" id="FNEH01000002">
    <property type="protein sequence ID" value="SDI16148.1"/>
    <property type="molecule type" value="Genomic_DNA"/>
</dbReference>
<evidence type="ECO:0000256" key="3">
    <source>
        <dbReference type="PIRNR" id="PIRNR001365"/>
    </source>
</evidence>
<dbReference type="SUPFAM" id="SSF51569">
    <property type="entry name" value="Aldolase"/>
    <property type="match status" value="1"/>
</dbReference>
<keyword evidence="1 3" id="KW-0456">Lyase</keyword>
<dbReference type="RefSeq" id="WP_089716225.1">
    <property type="nucleotide sequence ID" value="NZ_FNEH01000002.1"/>
</dbReference>
<dbReference type="GO" id="GO:0019262">
    <property type="term" value="P:N-acetylneuraminate catabolic process"/>
    <property type="evidence" value="ECO:0007669"/>
    <property type="project" value="TreeGrafter"/>
</dbReference>
<gene>
    <name evidence="6" type="ORF">SAMN04515654_102116</name>
</gene>
<dbReference type="Proteomes" id="UP000198945">
    <property type="component" value="Unassembled WGS sequence"/>
</dbReference>
<organism evidence="6 7">
    <name type="scientific">Halanaerobium congolense</name>
    <dbReference type="NCBI Taxonomy" id="54121"/>
    <lineage>
        <taxon>Bacteria</taxon>
        <taxon>Bacillati</taxon>
        <taxon>Bacillota</taxon>
        <taxon>Clostridia</taxon>
        <taxon>Halanaerobiales</taxon>
        <taxon>Halanaerobiaceae</taxon>
        <taxon>Halanaerobium</taxon>
    </lineage>
</organism>
<proteinExistence type="inferred from homology"/>
<accession>A0A1G8IAX4</accession>
<evidence type="ECO:0000313" key="7">
    <source>
        <dbReference type="Proteomes" id="UP000198945"/>
    </source>
</evidence>
<dbReference type="PIRSF" id="PIRSF001365">
    <property type="entry name" value="DHDPS"/>
    <property type="match status" value="1"/>
</dbReference>
<feature type="binding site" evidence="5">
    <location>
        <position position="208"/>
    </location>
    <ligand>
        <name>pyruvate</name>
        <dbReference type="ChEBI" id="CHEBI:15361"/>
    </ligand>
</feature>
<feature type="active site" description="Proton donor/acceptor" evidence="4">
    <location>
        <position position="140"/>
    </location>
</feature>
<dbReference type="SMART" id="SM01130">
    <property type="entry name" value="DHDPS"/>
    <property type="match status" value="1"/>
</dbReference>
<dbReference type="InterPro" id="IPR002220">
    <property type="entry name" value="DapA-like"/>
</dbReference>
<evidence type="ECO:0000256" key="1">
    <source>
        <dbReference type="ARBA" id="ARBA00023239"/>
    </source>
</evidence>
<feature type="binding site" evidence="5">
    <location>
        <position position="52"/>
    </location>
    <ligand>
        <name>pyruvate</name>
        <dbReference type="ChEBI" id="CHEBI:15361"/>
    </ligand>
</feature>
<dbReference type="Pfam" id="PF00701">
    <property type="entry name" value="DHDPS"/>
    <property type="match status" value="1"/>
</dbReference>
<keyword evidence="2" id="KW-0704">Schiff base</keyword>
<comment type="similarity">
    <text evidence="3">Belongs to the DapA family.</text>
</comment>
<dbReference type="PROSITE" id="PS00665">
    <property type="entry name" value="DHDPS_1"/>
    <property type="match status" value="1"/>
</dbReference>
<dbReference type="CDD" id="cd00408">
    <property type="entry name" value="DHDPS-like"/>
    <property type="match status" value="1"/>
</dbReference>
<dbReference type="InterPro" id="IPR020624">
    <property type="entry name" value="Schiff_base-form_aldolases_CS"/>
</dbReference>
<name>A0A1G8IAX4_9FIRM</name>